<evidence type="ECO:0000256" key="3">
    <source>
        <dbReference type="ARBA" id="ARBA00022989"/>
    </source>
</evidence>
<evidence type="ECO:0000256" key="4">
    <source>
        <dbReference type="ARBA" id="ARBA00023136"/>
    </source>
</evidence>
<feature type="domain" description="Lipopolysaccharide assembly protein A" evidence="7">
    <location>
        <begin position="24"/>
        <end position="83"/>
    </location>
</feature>
<accession>A0A0M0LIE5</accession>
<sequence length="112" mass="12377">MKAQNYFILGLIFALIVAVLAVVNDDPVQFNYVFGSQDWPLILIILGAALFGGLAVGMLSAVKVIRLKNQVKALNRELAEQQKPVEPVEPSQPEPMIEKPKQDPRVPSNRVL</sequence>
<dbReference type="RefSeq" id="WP_053399603.1">
    <property type="nucleotide sequence ID" value="NZ_LILC01000002.1"/>
</dbReference>
<gene>
    <name evidence="8" type="ORF">AMD01_01445</name>
</gene>
<evidence type="ECO:0000259" key="7">
    <source>
        <dbReference type="Pfam" id="PF06305"/>
    </source>
</evidence>
<evidence type="ECO:0000256" key="6">
    <source>
        <dbReference type="SAM" id="Phobius"/>
    </source>
</evidence>
<evidence type="ECO:0000313" key="9">
    <source>
        <dbReference type="Proteomes" id="UP000037558"/>
    </source>
</evidence>
<evidence type="ECO:0000256" key="1">
    <source>
        <dbReference type="ARBA" id="ARBA00022475"/>
    </source>
</evidence>
<dbReference type="Pfam" id="PF06305">
    <property type="entry name" value="LapA_dom"/>
    <property type="match status" value="1"/>
</dbReference>
<name>A0A0M0LIE5_9BACI</name>
<keyword evidence="4 6" id="KW-0472">Membrane</keyword>
<dbReference type="Proteomes" id="UP000037558">
    <property type="component" value="Unassembled WGS sequence"/>
</dbReference>
<feature type="compositionally biased region" description="Low complexity" evidence="5">
    <location>
        <begin position="81"/>
        <end position="95"/>
    </location>
</feature>
<protein>
    <recommendedName>
        <fullName evidence="7">Lipopolysaccharide assembly protein A domain-containing protein</fullName>
    </recommendedName>
</protein>
<feature type="transmembrane region" description="Helical" evidence="6">
    <location>
        <begin position="41"/>
        <end position="62"/>
    </location>
</feature>
<comment type="caution">
    <text evidence="8">The sequence shown here is derived from an EMBL/GenBank/DDBJ whole genome shotgun (WGS) entry which is preliminary data.</text>
</comment>
<reference evidence="9" key="1">
    <citation type="submission" date="2015-08" db="EMBL/GenBank/DDBJ databases">
        <title>Fjat-14210 dsm16467.</title>
        <authorList>
            <person name="Liu B."/>
            <person name="Wang J."/>
            <person name="Zhu Y."/>
            <person name="Liu G."/>
            <person name="Chen Q."/>
            <person name="Chen Z."/>
            <person name="Lan J."/>
            <person name="Che J."/>
            <person name="Ge C."/>
            <person name="Shi H."/>
            <person name="Pan Z."/>
            <person name="Liu X."/>
        </authorList>
    </citation>
    <scope>NUCLEOTIDE SEQUENCE [LARGE SCALE GENOMIC DNA]</scope>
    <source>
        <strain evidence="9">DSM 16467</strain>
    </source>
</reference>
<keyword evidence="9" id="KW-1185">Reference proteome</keyword>
<keyword evidence="1" id="KW-1003">Cell membrane</keyword>
<evidence type="ECO:0000256" key="2">
    <source>
        <dbReference type="ARBA" id="ARBA00022692"/>
    </source>
</evidence>
<dbReference type="PANTHER" id="PTHR41335:SF1">
    <property type="entry name" value="MEMBRANE PROTEIN"/>
    <property type="match status" value="1"/>
</dbReference>
<dbReference type="PATRIC" id="fig|284581.3.peg.543"/>
<keyword evidence="3 6" id="KW-1133">Transmembrane helix</keyword>
<keyword evidence="2 6" id="KW-0812">Transmembrane</keyword>
<feature type="region of interest" description="Disordered" evidence="5">
    <location>
        <begin position="79"/>
        <end position="112"/>
    </location>
</feature>
<dbReference type="AlphaFoldDB" id="A0A0M0LIE5"/>
<organism evidence="8 9">
    <name type="scientific">Priestia koreensis</name>
    <dbReference type="NCBI Taxonomy" id="284581"/>
    <lineage>
        <taxon>Bacteria</taxon>
        <taxon>Bacillati</taxon>
        <taxon>Bacillota</taxon>
        <taxon>Bacilli</taxon>
        <taxon>Bacillales</taxon>
        <taxon>Bacillaceae</taxon>
        <taxon>Priestia</taxon>
    </lineage>
</organism>
<dbReference type="STRING" id="284581.AMD01_01445"/>
<evidence type="ECO:0000256" key="5">
    <source>
        <dbReference type="SAM" id="MobiDB-lite"/>
    </source>
</evidence>
<dbReference type="GO" id="GO:0005886">
    <property type="term" value="C:plasma membrane"/>
    <property type="evidence" value="ECO:0007669"/>
    <property type="project" value="InterPro"/>
</dbReference>
<dbReference type="InterPro" id="IPR010445">
    <property type="entry name" value="LapA_dom"/>
</dbReference>
<evidence type="ECO:0000313" key="8">
    <source>
        <dbReference type="EMBL" id="KOO50448.1"/>
    </source>
</evidence>
<dbReference type="PANTHER" id="PTHR41335">
    <property type="entry name" value="MEMBRANE PROTEIN-RELATED"/>
    <property type="match status" value="1"/>
</dbReference>
<dbReference type="EMBL" id="LILC01000002">
    <property type="protein sequence ID" value="KOO50448.1"/>
    <property type="molecule type" value="Genomic_DNA"/>
</dbReference>
<proteinExistence type="predicted"/>